<dbReference type="EMBL" id="KY684083">
    <property type="protein sequence ID" value="ARF08802.1"/>
    <property type="molecule type" value="Genomic_DNA"/>
</dbReference>
<organism evidence="1">
    <name type="scientific">Catovirus CTV1</name>
    <dbReference type="NCBI Taxonomy" id="1977631"/>
    <lineage>
        <taxon>Viruses</taxon>
        <taxon>Varidnaviria</taxon>
        <taxon>Bamfordvirae</taxon>
        <taxon>Nucleocytoviricota</taxon>
        <taxon>Megaviricetes</taxon>
        <taxon>Imitervirales</taxon>
        <taxon>Mimiviridae</taxon>
        <taxon>Klosneuvirinae</taxon>
        <taxon>Catovirus</taxon>
    </lineage>
</organism>
<protein>
    <submittedName>
        <fullName evidence="1">Uncharacterized protein</fullName>
    </submittedName>
</protein>
<proteinExistence type="predicted"/>
<reference evidence="1" key="1">
    <citation type="journal article" date="2017" name="Science">
        <title>Giant viruses with an expanded complement of translation system components.</title>
        <authorList>
            <person name="Schulz F."/>
            <person name="Yutin N."/>
            <person name="Ivanova N.N."/>
            <person name="Ortega D.R."/>
            <person name="Lee T.K."/>
            <person name="Vierheilig J."/>
            <person name="Daims H."/>
            <person name="Horn M."/>
            <person name="Wagner M."/>
            <person name="Jensen G.J."/>
            <person name="Kyrpides N.C."/>
            <person name="Koonin E.V."/>
            <person name="Woyke T."/>
        </authorList>
    </citation>
    <scope>NUCLEOTIDE SEQUENCE</scope>
    <source>
        <strain evidence="1">CTV1</strain>
    </source>
</reference>
<name>A0A1V0SAR3_9VIRU</name>
<sequence>MVLHLYSNNSCKKCLKNNEICKNLQNFDSHKESIVKFSYNYGKFIKEFKKEDILITGYELLSCIMHVEFNKIMSVHIKNIDKVKILNFDKKIRKLYSNKKIVYVKEPLNIIWLVCDEKYKTELQINLNIVIYETWEEMFENQSEDYHCVGYSMLNNKILQFKSKWEKFMVDFNHKSMDVINSKQNYDLSDLDVGYSLWQQCPLFVTTDIYNIINKLRLEKYCDINVDKISKQIELMEELKGENCCILLQNASLFLTNKMCCHKVSLRSYLKCKINKCPFCRKPFECGLVI</sequence>
<gene>
    <name evidence="1" type="ORF">Catovirus_1_852</name>
</gene>
<accession>A0A1V0SAR3</accession>
<evidence type="ECO:0000313" key="1">
    <source>
        <dbReference type="EMBL" id="ARF08802.1"/>
    </source>
</evidence>